<feature type="domain" description="TonB-dependent receptor plug" evidence="12">
    <location>
        <begin position="56"/>
        <end position="168"/>
    </location>
</feature>
<dbReference type="Pfam" id="PF00593">
    <property type="entry name" value="TonB_dep_Rec_b-barrel"/>
    <property type="match status" value="1"/>
</dbReference>
<dbReference type="EMBL" id="FMYL01000003">
    <property type="protein sequence ID" value="SDB87774.1"/>
    <property type="molecule type" value="Genomic_DNA"/>
</dbReference>
<evidence type="ECO:0000256" key="10">
    <source>
        <dbReference type="SAM" id="SignalP"/>
    </source>
</evidence>
<sequence length="879" mass="94071">MKQNRLTRSIRAVLTGTVGIGFTLTSVISNAADTPATAKVEKITVTGSSIKGVASQSSSPISIVRTEDLAKQGVTTAEEALSTVSANQSSFVAASNVGRSGTAGSVADLRGLGPNKTLVLLNGRRLANTPFDTSTVDLSTIPLALIDRIEVLKDGASAIYGTDAIGGVINFITKKQYQGAGVTVEGAAPQKSGGDKQNYSLFGGYGSLEDQGFNVYGAATYGKQDSVMANQREASRRGGILPELGVNRTSGSSFPANIPGIGNPYASTGCGDTTKNTVSGKNCRYNSQADIGIIPEEETFSVLGKGTLKLTDNLNAIAEYVHSENRMTTTVAPDVLAGGGSDYYIPSTSSYYPGKGITPAISGANGQDLSLNIRSQAGNRISETTQKADRVLLGLDGSVADWDINTGISYAKSQGEDSLYSGYIDNQKVRDNLANGTLNPFGASANANIWNSMSISGLSQSAQLESTNFDFTASRAIFTLPAGDVGFAVGGGLRRDEWSQTQNAAVNSLVASTGVDSTKGASTGTRNLKAVFTELQVPIFKSLSAQLAARYDDYSDFGGTFNPKVALRWEPVKQFMMRGSFSTGFRAPSLYEMHSANYKTYTAASWNDPVLCKGGTPTAGGNAVRDCNTQFYAKTGGNSSLEAEKSKTFTVGFVYEPIKNVVLSVDYFNIEVKNQVSAPTESAIFSDPVKYAANYVRKSDGSLDYVNESLQNMGGTKTSGIDLGIQWRSPMSQYGRLTLGIDGTYVDRYKFQTEKGGQWYSAVGQYNSNFGSVITRWKHNANVNWSYDTWSLNLQQTFFKGYVDQNVSDQNHKVSNYTLYNLSGSYTGFKNTSITLGIKNVLNAQPPKSNVVDNFQMGYDARYSDAMGRTYFGRVTYKF</sequence>
<accession>A0A1G6H0U4</accession>
<dbReference type="RefSeq" id="WP_092747087.1">
    <property type="nucleotide sequence ID" value="NZ_FMYL01000003.1"/>
</dbReference>
<dbReference type="GO" id="GO:0009279">
    <property type="term" value="C:cell outer membrane"/>
    <property type="evidence" value="ECO:0007669"/>
    <property type="project" value="UniProtKB-SubCell"/>
</dbReference>
<keyword evidence="14" id="KW-1185">Reference proteome</keyword>
<reference evidence="14" key="1">
    <citation type="submission" date="2016-09" db="EMBL/GenBank/DDBJ databases">
        <authorList>
            <person name="Varghese N."/>
            <person name="Submissions S."/>
        </authorList>
    </citation>
    <scope>NUCLEOTIDE SEQUENCE [LARGE SCALE GENOMIC DNA]</scope>
    <source>
        <strain evidence="14">ANC 4422</strain>
    </source>
</reference>
<evidence type="ECO:0000256" key="3">
    <source>
        <dbReference type="ARBA" id="ARBA00022452"/>
    </source>
</evidence>
<keyword evidence="5 9" id="KW-0798">TonB box</keyword>
<protein>
    <submittedName>
        <fullName evidence="13">Iron complex outermembrane recepter protein</fullName>
    </submittedName>
</protein>
<feature type="chain" id="PRO_5017415316" evidence="10">
    <location>
        <begin position="32"/>
        <end position="879"/>
    </location>
</feature>
<dbReference type="AlphaFoldDB" id="A0A1G6H0U4"/>
<evidence type="ECO:0000256" key="2">
    <source>
        <dbReference type="ARBA" id="ARBA00022448"/>
    </source>
</evidence>
<dbReference type="InterPro" id="IPR012910">
    <property type="entry name" value="Plug_dom"/>
</dbReference>
<keyword evidence="2 8" id="KW-0813">Transport</keyword>
<dbReference type="SUPFAM" id="SSF56935">
    <property type="entry name" value="Porins"/>
    <property type="match status" value="1"/>
</dbReference>
<feature type="domain" description="TonB-dependent receptor-like beta-barrel" evidence="11">
    <location>
        <begin position="349"/>
        <end position="841"/>
    </location>
</feature>
<evidence type="ECO:0000256" key="7">
    <source>
        <dbReference type="ARBA" id="ARBA00023237"/>
    </source>
</evidence>
<dbReference type="Gene3D" id="2.170.130.10">
    <property type="entry name" value="TonB-dependent receptor, plug domain"/>
    <property type="match status" value="1"/>
</dbReference>
<proteinExistence type="inferred from homology"/>
<dbReference type="CDD" id="cd01347">
    <property type="entry name" value="ligand_gated_channel"/>
    <property type="match status" value="1"/>
</dbReference>
<dbReference type="Proteomes" id="UP000242501">
    <property type="component" value="Unassembled WGS sequence"/>
</dbReference>
<evidence type="ECO:0000259" key="11">
    <source>
        <dbReference type="Pfam" id="PF00593"/>
    </source>
</evidence>
<gene>
    <name evidence="13" type="ORF">SAMN05421733_103123</name>
</gene>
<dbReference type="STRING" id="1219383.SAMN05421733_103123"/>
<comment type="similarity">
    <text evidence="8 9">Belongs to the TonB-dependent receptor family.</text>
</comment>
<comment type="subcellular location">
    <subcellularLocation>
        <location evidence="1 8">Cell outer membrane</location>
        <topology evidence="1 8">Multi-pass membrane protein</topology>
    </subcellularLocation>
</comment>
<evidence type="ECO:0000313" key="13">
    <source>
        <dbReference type="EMBL" id="SDB87774.1"/>
    </source>
</evidence>
<dbReference type="OrthoDB" id="6276154at2"/>
<evidence type="ECO:0000259" key="12">
    <source>
        <dbReference type="Pfam" id="PF07715"/>
    </source>
</evidence>
<keyword evidence="4 8" id="KW-0812">Transmembrane</keyword>
<dbReference type="Pfam" id="PF07715">
    <property type="entry name" value="Plug"/>
    <property type="match status" value="1"/>
</dbReference>
<evidence type="ECO:0000256" key="4">
    <source>
        <dbReference type="ARBA" id="ARBA00022692"/>
    </source>
</evidence>
<dbReference type="PANTHER" id="PTHR47234">
    <property type="match status" value="1"/>
</dbReference>
<dbReference type="Gene3D" id="2.40.170.20">
    <property type="entry name" value="TonB-dependent receptor, beta-barrel domain"/>
    <property type="match status" value="1"/>
</dbReference>
<keyword evidence="7 8" id="KW-0998">Cell outer membrane</keyword>
<evidence type="ECO:0000256" key="9">
    <source>
        <dbReference type="RuleBase" id="RU003357"/>
    </source>
</evidence>
<dbReference type="InterPro" id="IPR037066">
    <property type="entry name" value="Plug_dom_sf"/>
</dbReference>
<feature type="signal peptide" evidence="10">
    <location>
        <begin position="1"/>
        <end position="31"/>
    </location>
</feature>
<dbReference type="PROSITE" id="PS52016">
    <property type="entry name" value="TONB_DEPENDENT_REC_3"/>
    <property type="match status" value="1"/>
</dbReference>
<dbReference type="InterPro" id="IPR000531">
    <property type="entry name" value="Beta-barrel_TonB"/>
</dbReference>
<name>A0A1G6H0U4_9GAMM</name>
<evidence type="ECO:0000256" key="8">
    <source>
        <dbReference type="PROSITE-ProRule" id="PRU01360"/>
    </source>
</evidence>
<keyword evidence="6 8" id="KW-0472">Membrane</keyword>
<keyword evidence="3 8" id="KW-1134">Transmembrane beta strand</keyword>
<evidence type="ECO:0000256" key="5">
    <source>
        <dbReference type="ARBA" id="ARBA00023077"/>
    </source>
</evidence>
<evidence type="ECO:0000313" key="14">
    <source>
        <dbReference type="Proteomes" id="UP000242501"/>
    </source>
</evidence>
<dbReference type="InterPro" id="IPR036942">
    <property type="entry name" value="Beta-barrel_TonB_sf"/>
</dbReference>
<evidence type="ECO:0000256" key="1">
    <source>
        <dbReference type="ARBA" id="ARBA00004571"/>
    </source>
</evidence>
<evidence type="ECO:0000256" key="6">
    <source>
        <dbReference type="ARBA" id="ARBA00023136"/>
    </source>
</evidence>
<dbReference type="InterPro" id="IPR039426">
    <property type="entry name" value="TonB-dep_rcpt-like"/>
</dbReference>
<dbReference type="PANTHER" id="PTHR47234:SF2">
    <property type="entry name" value="TONB-DEPENDENT RECEPTOR"/>
    <property type="match status" value="1"/>
</dbReference>
<organism evidence="13 14">
    <name type="scientific">Acinetobacter boissieri</name>
    <dbReference type="NCBI Taxonomy" id="1219383"/>
    <lineage>
        <taxon>Bacteria</taxon>
        <taxon>Pseudomonadati</taxon>
        <taxon>Pseudomonadota</taxon>
        <taxon>Gammaproteobacteria</taxon>
        <taxon>Moraxellales</taxon>
        <taxon>Moraxellaceae</taxon>
        <taxon>Acinetobacter</taxon>
    </lineage>
</organism>
<keyword evidence="10" id="KW-0732">Signal</keyword>